<sequence length="155" mass="17580">MSTSTSTASQHNLPQNLLKRHAGSSIEDFRKHYIERHSKAAIPWFLANGVTYYAQIHGPLRWASEAASQKYAGSINLDEWDASSEVDLASVDKGQDFYSKVILPDERKLFLTEARNHMEIVDAGSVVGDRVEFIVDGKALVEYEEWKKVWNEHEA</sequence>
<protein>
    <recommendedName>
        <fullName evidence="3">EthD domain-containing protein</fullName>
    </recommendedName>
</protein>
<organism evidence="1 2">
    <name type="scientific">Elasticomyces elasticus</name>
    <dbReference type="NCBI Taxonomy" id="574655"/>
    <lineage>
        <taxon>Eukaryota</taxon>
        <taxon>Fungi</taxon>
        <taxon>Dikarya</taxon>
        <taxon>Ascomycota</taxon>
        <taxon>Pezizomycotina</taxon>
        <taxon>Dothideomycetes</taxon>
        <taxon>Dothideomycetidae</taxon>
        <taxon>Mycosphaerellales</taxon>
        <taxon>Teratosphaeriaceae</taxon>
        <taxon>Elasticomyces</taxon>
    </lineage>
</organism>
<accession>A0AAN7ZVZ9</accession>
<evidence type="ECO:0000313" key="1">
    <source>
        <dbReference type="EMBL" id="KAK5706570.1"/>
    </source>
</evidence>
<evidence type="ECO:0000313" key="2">
    <source>
        <dbReference type="Proteomes" id="UP001310594"/>
    </source>
</evidence>
<name>A0AAN7ZVZ9_9PEZI</name>
<proteinExistence type="predicted"/>
<dbReference type="EMBL" id="JAVRQU010000002">
    <property type="protein sequence ID" value="KAK5706570.1"/>
    <property type="molecule type" value="Genomic_DNA"/>
</dbReference>
<dbReference type="AlphaFoldDB" id="A0AAN7ZVZ9"/>
<gene>
    <name evidence="1" type="ORF">LTR97_001560</name>
</gene>
<evidence type="ECO:0008006" key="3">
    <source>
        <dbReference type="Google" id="ProtNLM"/>
    </source>
</evidence>
<dbReference type="Proteomes" id="UP001310594">
    <property type="component" value="Unassembled WGS sequence"/>
</dbReference>
<comment type="caution">
    <text evidence="1">The sequence shown here is derived from an EMBL/GenBank/DDBJ whole genome shotgun (WGS) entry which is preliminary data.</text>
</comment>
<reference evidence="1" key="1">
    <citation type="submission" date="2023-08" db="EMBL/GenBank/DDBJ databases">
        <title>Black Yeasts Isolated from many extreme environments.</title>
        <authorList>
            <person name="Coleine C."/>
            <person name="Stajich J.E."/>
            <person name="Selbmann L."/>
        </authorList>
    </citation>
    <scope>NUCLEOTIDE SEQUENCE</scope>
    <source>
        <strain evidence="1">CCFEE 5810</strain>
    </source>
</reference>